<dbReference type="Proteomes" id="UP000476310">
    <property type="component" value="Unassembled WGS sequence"/>
</dbReference>
<evidence type="ECO:0000313" key="1">
    <source>
        <dbReference type="EMBL" id="NEW75446.1"/>
    </source>
</evidence>
<reference evidence="1" key="1">
    <citation type="submission" date="2020-02" db="EMBL/GenBank/DDBJ databases">
        <title>A new Streptomyces sp. for controlling soil-borne diseases.</title>
        <authorList>
            <person name="Li X."/>
            <person name="Tian Y."/>
            <person name="Gao K."/>
        </authorList>
    </citation>
    <scope>NUCLEOTIDE SEQUENCE [LARGE SCALE GENOMIC DNA]</scope>
    <source>
        <strain evidence="1">0250</strain>
    </source>
</reference>
<gene>
    <name evidence="1" type="ORF">G4H13_35125</name>
</gene>
<proteinExistence type="predicted"/>
<organism evidence="1 2">
    <name type="scientific">Streptomyces rhizosphaericus</name>
    <dbReference type="NCBI Taxonomy" id="114699"/>
    <lineage>
        <taxon>Bacteria</taxon>
        <taxon>Bacillati</taxon>
        <taxon>Actinomycetota</taxon>
        <taxon>Actinomycetes</taxon>
        <taxon>Kitasatosporales</taxon>
        <taxon>Streptomycetaceae</taxon>
        <taxon>Streptomyces</taxon>
        <taxon>Streptomyces violaceusniger group</taxon>
    </lineage>
</organism>
<name>A0A6G4APP9_9ACTN</name>
<protein>
    <submittedName>
        <fullName evidence="1">Uncharacterized protein</fullName>
    </submittedName>
</protein>
<evidence type="ECO:0000313" key="2">
    <source>
        <dbReference type="Proteomes" id="UP000476310"/>
    </source>
</evidence>
<comment type="caution">
    <text evidence="1">The sequence shown here is derived from an EMBL/GenBank/DDBJ whole genome shotgun (WGS) entry which is preliminary data.</text>
</comment>
<dbReference type="EMBL" id="JAAIKT010000060">
    <property type="protein sequence ID" value="NEW75446.1"/>
    <property type="molecule type" value="Genomic_DNA"/>
</dbReference>
<dbReference type="RefSeq" id="WP_164433814.1">
    <property type="nucleotide sequence ID" value="NZ_JAAIKT010000060.1"/>
</dbReference>
<accession>A0A6G4APP9</accession>
<keyword evidence="2" id="KW-1185">Reference proteome</keyword>
<sequence length="93" mass="9574">MADPFFAALDQATRTVVARVRGELPAVAPTATATRPTETIAHYYCCDPNRALCGLDLSDMPPAGDGEQDCVVCADLDAANAGCPICASGQSTV</sequence>
<dbReference type="AlphaFoldDB" id="A0A6G4APP9"/>